<dbReference type="GO" id="GO:0033969">
    <property type="term" value="F:gamma-glutamyl-gamma-aminobutyrate hydrolase activity"/>
    <property type="evidence" value="ECO:0007669"/>
    <property type="project" value="TreeGrafter"/>
</dbReference>
<dbReference type="InterPro" id="IPR011697">
    <property type="entry name" value="Peptidase_C26"/>
</dbReference>
<comment type="caution">
    <text evidence="1">The sequence shown here is derived from an EMBL/GenBank/DDBJ whole genome shotgun (WGS) entry which is preliminary data.</text>
</comment>
<protein>
    <submittedName>
        <fullName evidence="1">Uncharacterized protein</fullName>
    </submittedName>
</protein>
<dbReference type="GO" id="GO:0005829">
    <property type="term" value="C:cytosol"/>
    <property type="evidence" value="ECO:0007669"/>
    <property type="project" value="TreeGrafter"/>
</dbReference>
<keyword evidence="2" id="KW-1185">Reference proteome</keyword>
<dbReference type="Pfam" id="PF07722">
    <property type="entry name" value="Peptidase_C26"/>
    <property type="match status" value="1"/>
</dbReference>
<dbReference type="PATRIC" id="fig|1140003.3.peg.674"/>
<reference evidence="1 2" key="1">
    <citation type="submission" date="2013-03" db="EMBL/GenBank/DDBJ databases">
        <title>The Genome Sequence of Enterococcus sulfureus ATCC_49903 (PacBio/Illumina hybrid assembly).</title>
        <authorList>
            <consortium name="The Broad Institute Genomics Platform"/>
            <consortium name="The Broad Institute Genome Sequencing Center for Infectious Disease"/>
            <person name="Earl A."/>
            <person name="Russ C."/>
            <person name="Gilmore M."/>
            <person name="Surin D."/>
            <person name="Walker B."/>
            <person name="Young S."/>
            <person name="Zeng Q."/>
            <person name="Gargeya S."/>
            <person name="Fitzgerald M."/>
            <person name="Haas B."/>
            <person name="Abouelleil A."/>
            <person name="Allen A.W."/>
            <person name="Alvarado L."/>
            <person name="Arachchi H.M."/>
            <person name="Berlin A.M."/>
            <person name="Chapman S.B."/>
            <person name="Gainer-Dewar J."/>
            <person name="Goldberg J."/>
            <person name="Griggs A."/>
            <person name="Gujja S."/>
            <person name="Hansen M."/>
            <person name="Howarth C."/>
            <person name="Imamovic A."/>
            <person name="Ireland A."/>
            <person name="Larimer J."/>
            <person name="McCowan C."/>
            <person name="Murphy C."/>
            <person name="Pearson M."/>
            <person name="Poon T.W."/>
            <person name="Priest M."/>
            <person name="Roberts A."/>
            <person name="Saif S."/>
            <person name="Shea T."/>
            <person name="Sisk P."/>
            <person name="Sykes S."/>
            <person name="Wortman J."/>
            <person name="Nusbaum C."/>
            <person name="Birren B."/>
        </authorList>
    </citation>
    <scope>NUCLEOTIDE SEQUENCE [LARGE SCALE GENOMIC DNA]</scope>
    <source>
        <strain evidence="1 2">ATCC 49903</strain>
    </source>
</reference>
<dbReference type="InterPro" id="IPR029062">
    <property type="entry name" value="Class_I_gatase-like"/>
</dbReference>
<dbReference type="OrthoDB" id="9813383at2"/>
<accession>S0L5P0</accession>
<dbReference type="InterPro" id="IPR044668">
    <property type="entry name" value="PuuD-like"/>
</dbReference>
<evidence type="ECO:0000313" key="1">
    <source>
        <dbReference type="EMBL" id="EOT87617.1"/>
    </source>
</evidence>
<dbReference type="eggNOG" id="COG2071">
    <property type="taxonomic scope" value="Bacteria"/>
</dbReference>
<dbReference type="Gene3D" id="3.40.50.880">
    <property type="match status" value="1"/>
</dbReference>
<evidence type="ECO:0000313" key="2">
    <source>
        <dbReference type="Proteomes" id="UP000015961"/>
    </source>
</evidence>
<gene>
    <name evidence="1" type="ORF">I573_00674</name>
</gene>
<dbReference type="PANTHER" id="PTHR43235:SF1">
    <property type="entry name" value="GLUTAMINE AMIDOTRANSFERASE PB2B2.05-RELATED"/>
    <property type="match status" value="1"/>
</dbReference>
<dbReference type="CDD" id="cd01745">
    <property type="entry name" value="GATase1_2"/>
    <property type="match status" value="1"/>
</dbReference>
<dbReference type="EMBL" id="ASWO01000001">
    <property type="protein sequence ID" value="EOT87617.1"/>
    <property type="molecule type" value="Genomic_DNA"/>
</dbReference>
<name>S0L5P0_9ENTE</name>
<proteinExistence type="predicted"/>
<dbReference type="RefSeq" id="WP_016185170.1">
    <property type="nucleotide sequence ID" value="NZ_ASWO01000001.1"/>
</dbReference>
<dbReference type="SUPFAM" id="SSF52317">
    <property type="entry name" value="Class I glutamine amidotransferase-like"/>
    <property type="match status" value="1"/>
</dbReference>
<dbReference type="STRING" id="1140003.OMY_00681"/>
<sequence>MRKPRIAIIADVILRDASALSLFQSDYATSAVCDSITQAGGLPAILPIPDAAVREENIREYLTCFDGFYFVGGADIDPQFYGEDPEWGCGNFDTEKDRFEIELCRAAYHNDKAILGNCRGFQLINVALGGSLYQDIQTKHPEFYIKHENYNATSPAHKPSHYVEVEADSRLAQLIGTKAFVNSRHHQAIHEVAESLRVVAKSPDGLVEAVESKGDNQILAVQWHPENLWPENPQMLDIYRDFIQRVASRIH</sequence>
<dbReference type="AlphaFoldDB" id="S0L5P0"/>
<dbReference type="PANTHER" id="PTHR43235">
    <property type="entry name" value="GLUTAMINE AMIDOTRANSFERASE PB2B2.05-RELATED"/>
    <property type="match status" value="1"/>
</dbReference>
<organism evidence="1 2">
    <name type="scientific">Enterococcus sulfureus ATCC 49903</name>
    <dbReference type="NCBI Taxonomy" id="1140003"/>
    <lineage>
        <taxon>Bacteria</taxon>
        <taxon>Bacillati</taxon>
        <taxon>Bacillota</taxon>
        <taxon>Bacilli</taxon>
        <taxon>Lactobacillales</taxon>
        <taxon>Enterococcaceae</taxon>
        <taxon>Enterococcus</taxon>
    </lineage>
</organism>
<dbReference type="GO" id="GO:0006598">
    <property type="term" value="P:polyamine catabolic process"/>
    <property type="evidence" value="ECO:0007669"/>
    <property type="project" value="TreeGrafter"/>
</dbReference>
<dbReference type="Proteomes" id="UP000015961">
    <property type="component" value="Unassembled WGS sequence"/>
</dbReference>
<dbReference type="PROSITE" id="PS51273">
    <property type="entry name" value="GATASE_TYPE_1"/>
    <property type="match status" value="1"/>
</dbReference>